<gene>
    <name evidence="1" type="ORF">BV22DRAFT_1051464</name>
</gene>
<keyword evidence="2" id="KW-1185">Reference proteome</keyword>
<comment type="caution">
    <text evidence="1">The sequence shown here is derived from an EMBL/GenBank/DDBJ whole genome shotgun (WGS) entry which is preliminary data.</text>
</comment>
<reference evidence="1" key="1">
    <citation type="journal article" date="2021" name="New Phytol.">
        <title>Evolutionary innovations through gain and loss of genes in the ectomycorrhizal Boletales.</title>
        <authorList>
            <person name="Wu G."/>
            <person name="Miyauchi S."/>
            <person name="Morin E."/>
            <person name="Kuo A."/>
            <person name="Drula E."/>
            <person name="Varga T."/>
            <person name="Kohler A."/>
            <person name="Feng B."/>
            <person name="Cao Y."/>
            <person name="Lipzen A."/>
            <person name="Daum C."/>
            <person name="Hundley H."/>
            <person name="Pangilinan J."/>
            <person name="Johnson J."/>
            <person name="Barry K."/>
            <person name="LaButti K."/>
            <person name="Ng V."/>
            <person name="Ahrendt S."/>
            <person name="Min B."/>
            <person name="Choi I.G."/>
            <person name="Park H."/>
            <person name="Plett J.M."/>
            <person name="Magnuson J."/>
            <person name="Spatafora J.W."/>
            <person name="Nagy L.G."/>
            <person name="Henrissat B."/>
            <person name="Grigoriev I.V."/>
            <person name="Yang Z.L."/>
            <person name="Xu J."/>
            <person name="Martin F.M."/>
        </authorList>
    </citation>
    <scope>NUCLEOTIDE SEQUENCE</scope>
    <source>
        <strain evidence="1">KUC20120723A-06</strain>
    </source>
</reference>
<organism evidence="1 2">
    <name type="scientific">Leucogyrophana mollusca</name>
    <dbReference type="NCBI Taxonomy" id="85980"/>
    <lineage>
        <taxon>Eukaryota</taxon>
        <taxon>Fungi</taxon>
        <taxon>Dikarya</taxon>
        <taxon>Basidiomycota</taxon>
        <taxon>Agaricomycotina</taxon>
        <taxon>Agaricomycetes</taxon>
        <taxon>Agaricomycetidae</taxon>
        <taxon>Boletales</taxon>
        <taxon>Boletales incertae sedis</taxon>
        <taxon>Leucogyrophana</taxon>
    </lineage>
</organism>
<evidence type="ECO:0000313" key="2">
    <source>
        <dbReference type="Proteomes" id="UP000790709"/>
    </source>
</evidence>
<evidence type="ECO:0000313" key="1">
    <source>
        <dbReference type="EMBL" id="KAH7918847.1"/>
    </source>
</evidence>
<accession>A0ACB8AZK7</accession>
<proteinExistence type="predicted"/>
<name>A0ACB8AZK7_9AGAM</name>
<sequence>MPASRTSYGLTADRLVAMLLLIIEALGDDFGKDRDGPALGLEESDPKNTGDNQKYGDSVVHGDGYLYNSSKEDEGEENRSGNGDGEDGTQENEDWGEDWDQLAAAEIDGRETLPDLKIVLSGAQCFTAKELLHVAKPYRLPHDLLGQYCDLLQALFMSQHDMSLQNWFSAPIEVFILRRAFQPDSTFSNVHQMSGYFSQL</sequence>
<dbReference type="EMBL" id="MU266726">
    <property type="protein sequence ID" value="KAH7918847.1"/>
    <property type="molecule type" value="Genomic_DNA"/>
</dbReference>
<protein>
    <submittedName>
        <fullName evidence="1">Uncharacterized protein</fullName>
    </submittedName>
</protein>
<dbReference type="Proteomes" id="UP000790709">
    <property type="component" value="Unassembled WGS sequence"/>
</dbReference>